<name>A0A3B1BCT4_9ZZZZ</name>
<protein>
    <submittedName>
        <fullName evidence="1">Uncharacterized protein</fullName>
    </submittedName>
</protein>
<sequence length="225" mass="25770">MKRKNSLLLSIIILLSVSQSNADVEVTEYLDRESSGWSYKVSDYAFVAEKRGCRIQWNAIEGKSGERSLEVNRDCKVNFAEQLPSHRAILTRINQKWPLSSFKEILWGPLCDNGDWTWCRPIARASLKSPEYIDYWQNYPNSKLKGVNSLFREFANSTDSYADLSRLMNEFGVKIELGSVEKVFAARLNESPFSGEFDQAAIDSNSKVMFNVGIAYFYISEHKAY</sequence>
<dbReference type="AlphaFoldDB" id="A0A3B1BCT4"/>
<evidence type="ECO:0000313" key="1">
    <source>
        <dbReference type="EMBL" id="VAX09724.1"/>
    </source>
</evidence>
<dbReference type="EMBL" id="UOFX01000056">
    <property type="protein sequence ID" value="VAX09724.1"/>
    <property type="molecule type" value="Genomic_DNA"/>
</dbReference>
<accession>A0A3B1BCT4</accession>
<reference evidence="1" key="1">
    <citation type="submission" date="2018-06" db="EMBL/GenBank/DDBJ databases">
        <authorList>
            <person name="Zhirakovskaya E."/>
        </authorList>
    </citation>
    <scope>NUCLEOTIDE SEQUENCE</scope>
</reference>
<organism evidence="1">
    <name type="scientific">hydrothermal vent metagenome</name>
    <dbReference type="NCBI Taxonomy" id="652676"/>
    <lineage>
        <taxon>unclassified sequences</taxon>
        <taxon>metagenomes</taxon>
        <taxon>ecological metagenomes</taxon>
    </lineage>
</organism>
<proteinExistence type="predicted"/>
<gene>
    <name evidence="1" type="ORF">MNBD_GAMMA26-1179</name>
</gene>